<comment type="caution">
    <text evidence="1">The sequence shown here is derived from an EMBL/GenBank/DDBJ whole genome shotgun (WGS) entry which is preliminary data.</text>
</comment>
<evidence type="ECO:0000313" key="2">
    <source>
        <dbReference type="Proteomes" id="UP000735302"/>
    </source>
</evidence>
<dbReference type="EMBL" id="BLXT01001860">
    <property type="protein sequence ID" value="GFN88654.1"/>
    <property type="molecule type" value="Genomic_DNA"/>
</dbReference>
<accession>A0AAV3YZQ4</accession>
<evidence type="ECO:0000313" key="1">
    <source>
        <dbReference type="EMBL" id="GFN88654.1"/>
    </source>
</evidence>
<keyword evidence="2" id="KW-1185">Reference proteome</keyword>
<name>A0AAV3YZQ4_9GAST</name>
<proteinExistence type="predicted"/>
<protein>
    <submittedName>
        <fullName evidence="1">Uncharacterized protein</fullName>
    </submittedName>
</protein>
<organism evidence="1 2">
    <name type="scientific">Plakobranchus ocellatus</name>
    <dbReference type="NCBI Taxonomy" id="259542"/>
    <lineage>
        <taxon>Eukaryota</taxon>
        <taxon>Metazoa</taxon>
        <taxon>Spiralia</taxon>
        <taxon>Lophotrochozoa</taxon>
        <taxon>Mollusca</taxon>
        <taxon>Gastropoda</taxon>
        <taxon>Heterobranchia</taxon>
        <taxon>Euthyneura</taxon>
        <taxon>Panpulmonata</taxon>
        <taxon>Sacoglossa</taxon>
        <taxon>Placobranchoidea</taxon>
        <taxon>Plakobranchidae</taxon>
        <taxon>Plakobranchus</taxon>
    </lineage>
</organism>
<dbReference type="AlphaFoldDB" id="A0AAV3YZQ4"/>
<gene>
    <name evidence="1" type="ORF">PoB_001516000</name>
</gene>
<sequence>MVRLRRGSIVSDRVKLLSAAGFPDNQPAPTGLVCFRCFSCGAEMLFIYCPILFTGCVMARMRQQFCCSSFPRLAPQLKDECATCCVIGNPFRDGGDKELNNREIMLRKLSLLFE</sequence>
<reference evidence="1 2" key="1">
    <citation type="journal article" date="2021" name="Elife">
        <title>Chloroplast acquisition without the gene transfer in kleptoplastic sea slugs, Plakobranchus ocellatus.</title>
        <authorList>
            <person name="Maeda T."/>
            <person name="Takahashi S."/>
            <person name="Yoshida T."/>
            <person name="Shimamura S."/>
            <person name="Takaki Y."/>
            <person name="Nagai Y."/>
            <person name="Toyoda A."/>
            <person name="Suzuki Y."/>
            <person name="Arimoto A."/>
            <person name="Ishii H."/>
            <person name="Satoh N."/>
            <person name="Nishiyama T."/>
            <person name="Hasebe M."/>
            <person name="Maruyama T."/>
            <person name="Minagawa J."/>
            <person name="Obokata J."/>
            <person name="Shigenobu S."/>
        </authorList>
    </citation>
    <scope>NUCLEOTIDE SEQUENCE [LARGE SCALE GENOMIC DNA]</scope>
</reference>
<dbReference type="Proteomes" id="UP000735302">
    <property type="component" value="Unassembled WGS sequence"/>
</dbReference>